<evidence type="ECO:0000256" key="3">
    <source>
        <dbReference type="ARBA" id="ARBA00023125"/>
    </source>
</evidence>
<proteinExistence type="predicted"/>
<dbReference type="GO" id="GO:0003700">
    <property type="term" value="F:DNA-binding transcription factor activity"/>
    <property type="evidence" value="ECO:0007669"/>
    <property type="project" value="InterPro"/>
</dbReference>
<dbReference type="InterPro" id="IPR003657">
    <property type="entry name" value="WRKY_dom"/>
</dbReference>
<evidence type="ECO:0000256" key="4">
    <source>
        <dbReference type="ARBA" id="ARBA00023163"/>
    </source>
</evidence>
<dbReference type="PANTHER" id="PTHR32096:SF36">
    <property type="entry name" value="WRKY TRANSCRIPTION FACTOR 41-RELATED"/>
    <property type="match status" value="1"/>
</dbReference>
<keyword evidence="8" id="KW-1185">Reference proteome</keyword>
<keyword evidence="4" id="KW-0804">Transcription</keyword>
<evidence type="ECO:0000256" key="5">
    <source>
        <dbReference type="ARBA" id="ARBA00023242"/>
    </source>
</evidence>
<organism evidence="7 8">
    <name type="scientific">Phtheirospermum japonicum</name>
    <dbReference type="NCBI Taxonomy" id="374723"/>
    <lineage>
        <taxon>Eukaryota</taxon>
        <taxon>Viridiplantae</taxon>
        <taxon>Streptophyta</taxon>
        <taxon>Embryophyta</taxon>
        <taxon>Tracheophyta</taxon>
        <taxon>Spermatophyta</taxon>
        <taxon>Magnoliopsida</taxon>
        <taxon>eudicotyledons</taxon>
        <taxon>Gunneridae</taxon>
        <taxon>Pentapetalae</taxon>
        <taxon>asterids</taxon>
        <taxon>lamiids</taxon>
        <taxon>Lamiales</taxon>
        <taxon>Orobanchaceae</taxon>
        <taxon>Orobanchaceae incertae sedis</taxon>
        <taxon>Phtheirospermum</taxon>
    </lineage>
</organism>
<sequence length="270" mass="29577">MESGLSSSWEYKTLISELTQGMEKAKQLHFHMCSTSPSEAQDLLLQRILSSYEKALLILKRKGSSAVGQAQAQVVALTSGGPEPSISVDGSPGSEDLNKNLIRDHQECSPSKKRKLQPIWTEQVRVNSENGLDGPSDGGYSWRKYGQKDILGAKYPSLDGNNTNNEMPAQFTFPSTYPENHDFHVGSSSSYCPSFVSPATSDTNNYFSPVNNYQSFGANRSNYQHLESDIAEIISAHASTNNSPIGGMEFPSDPLDLDPNFLFNASGFFT</sequence>
<gene>
    <name evidence="7" type="ORF">PHJA_000399100</name>
</gene>
<protein>
    <submittedName>
        <fullName evidence="7">Probable WRKY transcription factor 41</fullName>
    </submittedName>
</protein>
<dbReference type="SMART" id="SM00774">
    <property type="entry name" value="WRKY"/>
    <property type="match status" value="1"/>
</dbReference>
<dbReference type="EMBL" id="BMAC01000046">
    <property type="protein sequence ID" value="GFP82561.1"/>
    <property type="molecule type" value="Genomic_DNA"/>
</dbReference>
<dbReference type="OrthoDB" id="1888929at2759"/>
<feature type="domain" description="WRKY" evidence="6">
    <location>
        <begin position="136"/>
        <end position="186"/>
    </location>
</feature>
<dbReference type="Proteomes" id="UP000653305">
    <property type="component" value="Unassembled WGS sequence"/>
</dbReference>
<dbReference type="PANTHER" id="PTHR32096">
    <property type="entry name" value="WRKY TRANSCRIPTION FACTOR 30-RELATED-RELATED"/>
    <property type="match status" value="1"/>
</dbReference>
<accession>A0A830BKE1</accession>
<dbReference type="AlphaFoldDB" id="A0A830BKE1"/>
<reference evidence="7" key="1">
    <citation type="submission" date="2020-07" db="EMBL/GenBank/DDBJ databases">
        <title>Ethylene signaling mediates host invasion by parasitic plants.</title>
        <authorList>
            <person name="Yoshida S."/>
        </authorList>
    </citation>
    <scope>NUCLEOTIDE SEQUENCE</scope>
    <source>
        <strain evidence="7">Okayama</strain>
    </source>
</reference>
<keyword evidence="5" id="KW-0539">Nucleus</keyword>
<evidence type="ECO:0000256" key="2">
    <source>
        <dbReference type="ARBA" id="ARBA00023015"/>
    </source>
</evidence>
<evidence type="ECO:0000256" key="1">
    <source>
        <dbReference type="ARBA" id="ARBA00004123"/>
    </source>
</evidence>
<keyword evidence="3" id="KW-0238">DNA-binding</keyword>
<dbReference type="InterPro" id="IPR036576">
    <property type="entry name" value="WRKY_dom_sf"/>
</dbReference>
<dbReference type="Pfam" id="PF03106">
    <property type="entry name" value="WRKY"/>
    <property type="match status" value="1"/>
</dbReference>
<dbReference type="GO" id="GO:0000976">
    <property type="term" value="F:transcription cis-regulatory region binding"/>
    <property type="evidence" value="ECO:0007669"/>
    <property type="project" value="TreeGrafter"/>
</dbReference>
<dbReference type="SUPFAM" id="SSF118290">
    <property type="entry name" value="WRKY DNA-binding domain"/>
    <property type="match status" value="1"/>
</dbReference>
<keyword evidence="2" id="KW-0805">Transcription regulation</keyword>
<dbReference type="GO" id="GO:0005634">
    <property type="term" value="C:nucleus"/>
    <property type="evidence" value="ECO:0007669"/>
    <property type="project" value="UniProtKB-SubCell"/>
</dbReference>
<comment type="caution">
    <text evidence="7">The sequence shown here is derived from an EMBL/GenBank/DDBJ whole genome shotgun (WGS) entry which is preliminary data.</text>
</comment>
<evidence type="ECO:0000313" key="8">
    <source>
        <dbReference type="Proteomes" id="UP000653305"/>
    </source>
</evidence>
<evidence type="ECO:0000259" key="6">
    <source>
        <dbReference type="SMART" id="SM00774"/>
    </source>
</evidence>
<comment type="subcellular location">
    <subcellularLocation>
        <location evidence="1">Nucleus</location>
    </subcellularLocation>
</comment>
<dbReference type="InterPro" id="IPR044810">
    <property type="entry name" value="WRKY_plant"/>
</dbReference>
<name>A0A830BKE1_9LAMI</name>
<dbReference type="Gene3D" id="2.20.25.80">
    <property type="entry name" value="WRKY domain"/>
    <property type="match status" value="1"/>
</dbReference>
<evidence type="ECO:0000313" key="7">
    <source>
        <dbReference type="EMBL" id="GFP82561.1"/>
    </source>
</evidence>